<dbReference type="RefSeq" id="WP_090454321.1">
    <property type="nucleotide sequence ID" value="NZ_FNTC01000002.1"/>
</dbReference>
<name>A0A231GP68_PSEJE</name>
<evidence type="ECO:0000313" key="3">
    <source>
        <dbReference type="Proteomes" id="UP000198542"/>
    </source>
</evidence>
<keyword evidence="1" id="KW-0472">Membrane</keyword>
<sequence>MVGVLLGLIAGLLGVICILAFGILFNVSQVKTGISSLIQTTAVLHDISADESQRFQSTTAHLEQLVEASVNIDRSISDIKDVTDIIYRFKLPSAAERAFLDQMEIDNEVSNGILNSNGRQT</sequence>
<feature type="transmembrane region" description="Helical" evidence="1">
    <location>
        <begin position="6"/>
        <end position="27"/>
    </location>
</feature>
<keyword evidence="1" id="KW-1133">Transmembrane helix</keyword>
<protein>
    <submittedName>
        <fullName evidence="2">Uncharacterized protein</fullName>
    </submittedName>
</protein>
<gene>
    <name evidence="2" type="ORF">SAMN04490187_3066</name>
</gene>
<dbReference type="AlphaFoldDB" id="A0A231GP68"/>
<reference evidence="3" key="1">
    <citation type="submission" date="2016-10" db="EMBL/GenBank/DDBJ databases">
        <authorList>
            <person name="Varghese N."/>
            <person name="Submissions S."/>
        </authorList>
    </citation>
    <scope>NUCLEOTIDE SEQUENCE [LARGE SCALE GENOMIC DNA]</scope>
    <source>
        <strain evidence="3">BS3660</strain>
    </source>
</reference>
<dbReference type="EMBL" id="FNTC01000002">
    <property type="protein sequence ID" value="SEC07378.1"/>
    <property type="molecule type" value="Genomic_DNA"/>
</dbReference>
<keyword evidence="1" id="KW-0812">Transmembrane</keyword>
<accession>A0A231GP68</accession>
<evidence type="ECO:0000313" key="2">
    <source>
        <dbReference type="EMBL" id="SEC07378.1"/>
    </source>
</evidence>
<dbReference type="Proteomes" id="UP000198542">
    <property type="component" value="Unassembled WGS sequence"/>
</dbReference>
<organism evidence="2 3">
    <name type="scientific">Pseudomonas jessenii</name>
    <dbReference type="NCBI Taxonomy" id="77298"/>
    <lineage>
        <taxon>Bacteria</taxon>
        <taxon>Pseudomonadati</taxon>
        <taxon>Pseudomonadota</taxon>
        <taxon>Gammaproteobacteria</taxon>
        <taxon>Pseudomonadales</taxon>
        <taxon>Pseudomonadaceae</taxon>
        <taxon>Pseudomonas</taxon>
    </lineage>
</organism>
<proteinExistence type="predicted"/>
<keyword evidence="3" id="KW-1185">Reference proteome</keyword>
<evidence type="ECO:0000256" key="1">
    <source>
        <dbReference type="SAM" id="Phobius"/>
    </source>
</evidence>